<keyword evidence="8 12" id="KW-0378">Hydrolase</keyword>
<proteinExistence type="inferred from homology"/>
<dbReference type="Gene3D" id="3.30.1700.10">
    <property type="entry name" value="lpxc deacetylase, domain 2"/>
    <property type="match status" value="1"/>
</dbReference>
<dbReference type="PANTHER" id="PTHR33694:SF1">
    <property type="entry name" value="UDP-3-O-ACYL-N-ACETYLGLUCOSAMINE DEACETYLASE 1, MITOCHONDRIAL-RELATED"/>
    <property type="match status" value="1"/>
</dbReference>
<dbReference type="Gene3D" id="3.30.230.20">
    <property type="entry name" value="lpxc deacetylase, domain 1"/>
    <property type="match status" value="1"/>
</dbReference>
<dbReference type="GO" id="GO:0046872">
    <property type="term" value="F:metal ion binding"/>
    <property type="evidence" value="ECO:0007669"/>
    <property type="project" value="UniProtKB-KW"/>
</dbReference>
<dbReference type="AlphaFoldDB" id="A0A4R2KWX1"/>
<evidence type="ECO:0000256" key="10">
    <source>
        <dbReference type="ARBA" id="ARBA00023098"/>
    </source>
</evidence>
<keyword evidence="5 12" id="KW-0444">Lipid biosynthesis</keyword>
<evidence type="ECO:0000256" key="8">
    <source>
        <dbReference type="ARBA" id="ARBA00022801"/>
    </source>
</evidence>
<evidence type="ECO:0000313" key="13">
    <source>
        <dbReference type="EMBL" id="TCO75789.1"/>
    </source>
</evidence>
<dbReference type="Proteomes" id="UP000295765">
    <property type="component" value="Unassembled WGS sequence"/>
</dbReference>
<comment type="pathway">
    <text evidence="3 12">Glycolipid biosynthesis; lipid IV(A) biosynthesis; lipid IV(A) from (3R)-3-hydroxytetradecanoyl-[acyl-carrier-protein] and UDP-N-acetyl-alpha-D-glucosamine: step 2/6.</text>
</comment>
<organism evidence="13 14">
    <name type="scientific">Plasticicumulans lactativorans</name>
    <dbReference type="NCBI Taxonomy" id="1133106"/>
    <lineage>
        <taxon>Bacteria</taxon>
        <taxon>Pseudomonadati</taxon>
        <taxon>Pseudomonadota</taxon>
        <taxon>Gammaproteobacteria</taxon>
        <taxon>Candidatus Competibacteraceae</taxon>
        <taxon>Plasticicumulans</taxon>
    </lineage>
</organism>
<comment type="catalytic activity">
    <reaction evidence="11 12">
        <text>a UDP-3-O-[(3R)-3-hydroxyacyl]-N-acetyl-alpha-D-glucosamine + H2O = a UDP-3-O-[(3R)-3-hydroxyacyl]-alpha-D-glucosamine + acetate</text>
        <dbReference type="Rhea" id="RHEA:67816"/>
        <dbReference type="ChEBI" id="CHEBI:15377"/>
        <dbReference type="ChEBI" id="CHEBI:30089"/>
        <dbReference type="ChEBI" id="CHEBI:137740"/>
        <dbReference type="ChEBI" id="CHEBI:173225"/>
        <dbReference type="EC" id="3.5.1.108"/>
    </reaction>
</comment>
<evidence type="ECO:0000256" key="9">
    <source>
        <dbReference type="ARBA" id="ARBA00022833"/>
    </source>
</evidence>
<keyword evidence="7 12" id="KW-0479">Metal-binding</keyword>
<protein>
    <recommendedName>
        <fullName evidence="4 12">UDP-3-O-acyl-N-acetylglucosamine deacetylase</fullName>
        <shortName evidence="12">UDP-3-O-acyl-GlcNAc deacetylase</shortName>
        <ecNumber evidence="4 12">3.5.1.108</ecNumber>
    </recommendedName>
    <alternativeName>
        <fullName evidence="12">UDP-3-O-[R-3-hydroxymyristoyl]-N-acetylglucosamine deacetylase</fullName>
    </alternativeName>
</protein>
<evidence type="ECO:0000256" key="4">
    <source>
        <dbReference type="ARBA" id="ARBA00012745"/>
    </source>
</evidence>
<comment type="cofactor">
    <cofactor evidence="1 12">
        <name>Zn(2+)</name>
        <dbReference type="ChEBI" id="CHEBI:29105"/>
    </cofactor>
</comment>
<evidence type="ECO:0000256" key="11">
    <source>
        <dbReference type="ARBA" id="ARBA00024535"/>
    </source>
</evidence>
<dbReference type="EMBL" id="SLWY01000039">
    <property type="protein sequence ID" value="TCO75789.1"/>
    <property type="molecule type" value="Genomic_DNA"/>
</dbReference>
<keyword evidence="9 12" id="KW-0862">Zinc</keyword>
<keyword evidence="6 12" id="KW-0441">Lipid A biosynthesis</keyword>
<evidence type="ECO:0000256" key="5">
    <source>
        <dbReference type="ARBA" id="ARBA00022516"/>
    </source>
</evidence>
<dbReference type="InterPro" id="IPR004463">
    <property type="entry name" value="UDP-acyl_GlcNac_deAcase"/>
</dbReference>
<dbReference type="OrthoDB" id="9802746at2"/>
<dbReference type="RefSeq" id="WP_132545904.1">
    <property type="nucleotide sequence ID" value="NZ_SLWY01000039.1"/>
</dbReference>
<feature type="binding site" evidence="12">
    <location>
        <position position="79"/>
    </location>
    <ligand>
        <name>Zn(2+)</name>
        <dbReference type="ChEBI" id="CHEBI:29105"/>
    </ligand>
</feature>
<evidence type="ECO:0000256" key="2">
    <source>
        <dbReference type="ARBA" id="ARBA00002923"/>
    </source>
</evidence>
<sequence length="296" mass="31940">MTPQHTLRTAVSLSGIGLHGGRTVQLRVEPAPAGSGIVFRRTDLGIPASTRVHPGKIVDTRLSTVLELSEQARVSTIEHLMSALAGCDIDNAVVSLDGPEVPVMDGSSTAFVAAFKRAGVRAQRAPRRFLRIRQAVMVRDGDKWARLAPAPGRRFDLQIDFDHPAVRNMPARAHFDLDGDDYARLLAPCRTFGFLSDLEKMRAAGLALGGSLDNAVVLDASGVVNAEGLRRPDELVRHKLLDAIGDLYVLGLPILGAFSGYKSGHALNNRLLRQLLATPQAWEISEREPALARVAA</sequence>
<feature type="binding site" evidence="12">
    <location>
        <position position="238"/>
    </location>
    <ligand>
        <name>Zn(2+)</name>
        <dbReference type="ChEBI" id="CHEBI:29105"/>
    </ligand>
</feature>
<keyword evidence="14" id="KW-1185">Reference proteome</keyword>
<comment type="similarity">
    <text evidence="12">Belongs to the LpxC family.</text>
</comment>
<dbReference type="Pfam" id="PF03331">
    <property type="entry name" value="LpxC"/>
    <property type="match status" value="1"/>
</dbReference>
<gene>
    <name evidence="12" type="primary">lpxC</name>
    <name evidence="13" type="ORF">EV699_1397</name>
</gene>
<dbReference type="GO" id="GO:0103117">
    <property type="term" value="F:UDP-3-O-acyl-N-acetylglucosamine deacetylase activity"/>
    <property type="evidence" value="ECO:0007669"/>
    <property type="project" value="UniProtKB-UniRule"/>
</dbReference>
<dbReference type="InterPro" id="IPR015870">
    <property type="entry name" value="UDP-acyl_N-AcGlcN_deAcase_N"/>
</dbReference>
<comment type="caution">
    <text evidence="13">The sequence shown here is derived from an EMBL/GenBank/DDBJ whole genome shotgun (WGS) entry which is preliminary data.</text>
</comment>
<evidence type="ECO:0000256" key="12">
    <source>
        <dbReference type="HAMAP-Rule" id="MF_00388"/>
    </source>
</evidence>
<evidence type="ECO:0000256" key="1">
    <source>
        <dbReference type="ARBA" id="ARBA00001947"/>
    </source>
</evidence>
<dbReference type="GO" id="GO:0016020">
    <property type="term" value="C:membrane"/>
    <property type="evidence" value="ECO:0007669"/>
    <property type="project" value="GOC"/>
</dbReference>
<evidence type="ECO:0000256" key="6">
    <source>
        <dbReference type="ARBA" id="ARBA00022556"/>
    </source>
</evidence>
<dbReference type="InterPro" id="IPR020568">
    <property type="entry name" value="Ribosomal_Su5_D2-typ_SF"/>
</dbReference>
<dbReference type="HAMAP" id="MF_00388">
    <property type="entry name" value="LpxC"/>
    <property type="match status" value="1"/>
</dbReference>
<evidence type="ECO:0000256" key="3">
    <source>
        <dbReference type="ARBA" id="ARBA00005002"/>
    </source>
</evidence>
<evidence type="ECO:0000256" key="7">
    <source>
        <dbReference type="ARBA" id="ARBA00022723"/>
    </source>
</evidence>
<dbReference type="PANTHER" id="PTHR33694">
    <property type="entry name" value="UDP-3-O-ACYL-N-ACETYLGLUCOSAMINE DEACETYLASE 1, MITOCHONDRIAL-RELATED"/>
    <property type="match status" value="1"/>
</dbReference>
<accession>A0A4R2KWX1</accession>
<dbReference type="GO" id="GO:0009245">
    <property type="term" value="P:lipid A biosynthetic process"/>
    <property type="evidence" value="ECO:0007669"/>
    <property type="project" value="UniProtKB-UniRule"/>
</dbReference>
<dbReference type="UniPathway" id="UPA00359">
    <property type="reaction ID" value="UER00478"/>
</dbReference>
<reference evidence="13 14" key="1">
    <citation type="submission" date="2019-03" db="EMBL/GenBank/DDBJ databases">
        <title>Genomic Encyclopedia of Type Strains, Phase IV (KMG-IV): sequencing the most valuable type-strain genomes for metagenomic binning, comparative biology and taxonomic classification.</title>
        <authorList>
            <person name="Goeker M."/>
        </authorList>
    </citation>
    <scope>NUCLEOTIDE SEQUENCE [LARGE SCALE GENOMIC DNA]</scope>
    <source>
        <strain evidence="13 14">DSM 25287</strain>
    </source>
</reference>
<dbReference type="EC" id="3.5.1.108" evidence="4 12"/>
<dbReference type="NCBIfam" id="TIGR00325">
    <property type="entry name" value="lpxC"/>
    <property type="match status" value="1"/>
</dbReference>
<dbReference type="SUPFAM" id="SSF54211">
    <property type="entry name" value="Ribosomal protein S5 domain 2-like"/>
    <property type="match status" value="2"/>
</dbReference>
<name>A0A4R2KWX1_9GAMM</name>
<feature type="binding site" evidence="12">
    <location>
        <position position="242"/>
    </location>
    <ligand>
        <name>Zn(2+)</name>
        <dbReference type="ChEBI" id="CHEBI:29105"/>
    </ligand>
</feature>
<comment type="function">
    <text evidence="2 12">Catalyzes the hydrolysis of UDP-3-O-myristoyl-N-acetylglucosamine to form UDP-3-O-myristoylglucosamine and acetate, the committed step in lipid A biosynthesis.</text>
</comment>
<evidence type="ECO:0000313" key="14">
    <source>
        <dbReference type="Proteomes" id="UP000295765"/>
    </source>
</evidence>
<feature type="active site" description="Proton donor" evidence="12">
    <location>
        <position position="265"/>
    </location>
</feature>
<keyword evidence="10 12" id="KW-0443">Lipid metabolism</keyword>
<dbReference type="InterPro" id="IPR011334">
    <property type="entry name" value="UDP-acyl_GlcNac_deAcase_C"/>
</dbReference>